<keyword evidence="3" id="KW-1185">Reference proteome</keyword>
<feature type="region of interest" description="Disordered" evidence="1">
    <location>
        <begin position="469"/>
        <end position="509"/>
    </location>
</feature>
<feature type="region of interest" description="Disordered" evidence="1">
    <location>
        <begin position="1"/>
        <end position="22"/>
    </location>
</feature>
<reference evidence="2 3" key="1">
    <citation type="submission" date="2024-01" db="EMBL/GenBank/DDBJ databases">
        <title>Novel species of the genus Luteimonas isolated from rivers.</title>
        <authorList>
            <person name="Lu H."/>
        </authorList>
    </citation>
    <scope>NUCLEOTIDE SEQUENCE [LARGE SCALE GENOMIC DNA]</scope>
    <source>
        <strain evidence="2 3">SMYT11W</strain>
    </source>
</reference>
<dbReference type="Pfam" id="PF05136">
    <property type="entry name" value="Phage_portal_2"/>
    <property type="match status" value="1"/>
</dbReference>
<dbReference type="Proteomes" id="UP001358324">
    <property type="component" value="Unassembled WGS sequence"/>
</dbReference>
<dbReference type="RefSeq" id="WP_332077584.1">
    <property type="nucleotide sequence ID" value="NZ_JAZHBM010000001.1"/>
</dbReference>
<dbReference type="InterPro" id="IPR006429">
    <property type="entry name" value="Phage_lambda_portal"/>
</dbReference>
<accession>A0ABU7WD17</accession>
<feature type="compositionally biased region" description="Gly residues" evidence="1">
    <location>
        <begin position="13"/>
        <end position="22"/>
    </location>
</feature>
<feature type="region of interest" description="Disordered" evidence="1">
    <location>
        <begin position="268"/>
        <end position="327"/>
    </location>
</feature>
<protein>
    <submittedName>
        <fullName evidence="2">Phage portal protein</fullName>
    </submittedName>
</protein>
<sequence>MVGYGAPPNETTHGGGYKAGGNGRRLQMMRSASLGPNVVTLYSLGEIVARARNAARNDPWAGAAADKSVANGIGTGIQAKPLWGTKAWQARERKLWKRFSKHCDAEGVLNFDGIQALIWRECEEAGECFVRLRNRRLSDGLPVPLQLQVIEAEQCPPHFYGTASNGNQIRAGIEFDLIGRRVAYWMYPRHPGDYHAGTDIDATTLKRVPADEVIHVYEPLRAGQIRGIPRSASVLVRMFNLDTMDDAVLERQKIGNLLVGFFEDADTSGEPRDPLADQLTGDGTAPAGLRPEDEGALDVSMEPGSTIDLGGTGRKFNQTKPPDAGNNYPDYLRTGLLAIAARWGVPYEVLTGDLRNVSDRALRLILNEFRRFIEMRQWLMLIPRCLQPIREAYFDRAVLAGALTVPGYDEIREDVSETLWVPQGWPYSHPVQDVDADIKAIRGGLESKSATILRKGEDPDEVADQIQQDNADADARGFIFDTDPRRVARTGSAQKAPADDTASESGETP</sequence>
<name>A0ABU7WD17_9GAMM</name>
<evidence type="ECO:0000313" key="3">
    <source>
        <dbReference type="Proteomes" id="UP001358324"/>
    </source>
</evidence>
<dbReference type="NCBIfam" id="TIGR01539">
    <property type="entry name" value="portal_lambda"/>
    <property type="match status" value="1"/>
</dbReference>
<evidence type="ECO:0000256" key="1">
    <source>
        <dbReference type="SAM" id="MobiDB-lite"/>
    </source>
</evidence>
<proteinExistence type="predicted"/>
<evidence type="ECO:0000313" key="2">
    <source>
        <dbReference type="EMBL" id="MEF3081870.1"/>
    </source>
</evidence>
<dbReference type="EMBL" id="JAZHBM010000001">
    <property type="protein sequence ID" value="MEF3081870.1"/>
    <property type="molecule type" value="Genomic_DNA"/>
</dbReference>
<organism evidence="2 3">
    <name type="scientific">Luteimonas flava</name>
    <dbReference type="NCBI Taxonomy" id="3115822"/>
    <lineage>
        <taxon>Bacteria</taxon>
        <taxon>Pseudomonadati</taxon>
        <taxon>Pseudomonadota</taxon>
        <taxon>Gammaproteobacteria</taxon>
        <taxon>Lysobacterales</taxon>
        <taxon>Lysobacteraceae</taxon>
        <taxon>Luteimonas</taxon>
    </lineage>
</organism>
<gene>
    <name evidence="2" type="ORF">V3391_06540</name>
</gene>
<comment type="caution">
    <text evidence="2">The sequence shown here is derived from an EMBL/GenBank/DDBJ whole genome shotgun (WGS) entry which is preliminary data.</text>
</comment>